<comment type="subcellular location">
    <subcellularLocation>
        <location evidence="1">Nucleus</location>
    </subcellularLocation>
</comment>
<dbReference type="InterPro" id="IPR036388">
    <property type="entry name" value="WH-like_DNA-bd_sf"/>
</dbReference>
<dbReference type="InterPro" id="IPR036390">
    <property type="entry name" value="WH_DNA-bd_sf"/>
</dbReference>
<evidence type="ECO:0000313" key="7">
    <source>
        <dbReference type="Proteomes" id="UP000077755"/>
    </source>
</evidence>
<sequence>MITTAIIALKEKDGSSRQAIDKYLENVYKNLPPNHGTFLTQQLKKMKNEGKLVMNKHSYMLPGVQFVDENVGQVSVGLKRRPGRPPKVQTNGSGGAVNLEAPPASVGVMGDSGLVGGAAPFDPIEAVPNVVPIGEVDAGTVVKRRGRPPKVQAMMVEGEPPVVVEPVVGATPIPVGRRPGRPPKVSYGMVGVVNGGSILGKRGRGRPVKNLGVGSGLVGYVGGAKRGRGRPPKFRGVGLVMGQRPRGRPRKGTVARPRGRPRKSVPVNGVGASFSPVDGMGETGRPSKMAVRRNPRKLSGKPLGRPKKDASAQGPGVQAAIQQSRSLQDLAARVEHFQSRIKQSVGVVKSYLDIEVAPIAVRVLEELEVMASSDLNVELGAPNAENTGVAGAGAAPSSDQGGQESAPVAPLPV</sequence>
<keyword evidence="3" id="KW-0539">Nucleus</keyword>
<dbReference type="GO" id="GO:0031492">
    <property type="term" value="F:nucleosomal DNA binding"/>
    <property type="evidence" value="ECO:0007669"/>
    <property type="project" value="TreeGrafter"/>
</dbReference>
<dbReference type="Pfam" id="PF00538">
    <property type="entry name" value="Linker_histone"/>
    <property type="match status" value="1"/>
</dbReference>
<dbReference type="InterPro" id="IPR017956">
    <property type="entry name" value="AT_hook_DNA-bd_motif"/>
</dbReference>
<dbReference type="CDD" id="cd00073">
    <property type="entry name" value="H15"/>
    <property type="match status" value="1"/>
</dbReference>
<organism evidence="6 7">
    <name type="scientific">Daucus carota subsp. sativus</name>
    <name type="common">Carrot</name>
    <dbReference type="NCBI Taxonomy" id="79200"/>
    <lineage>
        <taxon>Eukaryota</taxon>
        <taxon>Viridiplantae</taxon>
        <taxon>Streptophyta</taxon>
        <taxon>Embryophyta</taxon>
        <taxon>Tracheophyta</taxon>
        <taxon>Spermatophyta</taxon>
        <taxon>Magnoliopsida</taxon>
        <taxon>eudicotyledons</taxon>
        <taxon>Gunneridae</taxon>
        <taxon>Pentapetalae</taxon>
        <taxon>asterids</taxon>
        <taxon>campanulids</taxon>
        <taxon>Apiales</taxon>
        <taxon>Apiaceae</taxon>
        <taxon>Apioideae</taxon>
        <taxon>Scandiceae</taxon>
        <taxon>Daucinae</taxon>
        <taxon>Daucus</taxon>
        <taxon>Daucus sect. Daucus</taxon>
    </lineage>
</organism>
<keyword evidence="2" id="KW-0238">DNA-binding</keyword>
<dbReference type="GO" id="GO:0006334">
    <property type="term" value="P:nucleosome assembly"/>
    <property type="evidence" value="ECO:0007669"/>
    <property type="project" value="InterPro"/>
</dbReference>
<evidence type="ECO:0000256" key="3">
    <source>
        <dbReference type="ARBA" id="ARBA00023242"/>
    </source>
</evidence>
<dbReference type="PANTHER" id="PTHR11467:SF29">
    <property type="entry name" value="OS03G0711600 PROTEIN"/>
    <property type="match status" value="1"/>
</dbReference>
<dbReference type="SUPFAM" id="SSF46785">
    <property type="entry name" value="Winged helix' DNA-binding domain"/>
    <property type="match status" value="1"/>
</dbReference>
<feature type="compositionally biased region" description="Basic residues" evidence="4">
    <location>
        <begin position="245"/>
        <end position="263"/>
    </location>
</feature>
<name>A0AAF1AMK5_DAUCS</name>
<dbReference type="GO" id="GO:0003690">
    <property type="term" value="F:double-stranded DNA binding"/>
    <property type="evidence" value="ECO:0007669"/>
    <property type="project" value="TreeGrafter"/>
</dbReference>
<dbReference type="PROSITE" id="PS51504">
    <property type="entry name" value="H15"/>
    <property type="match status" value="1"/>
</dbReference>
<dbReference type="SMART" id="SM00526">
    <property type="entry name" value="H15"/>
    <property type="match status" value="1"/>
</dbReference>
<evidence type="ECO:0000256" key="4">
    <source>
        <dbReference type="SAM" id="MobiDB-lite"/>
    </source>
</evidence>
<dbReference type="EMBL" id="CP093344">
    <property type="protein sequence ID" value="WOG86042.1"/>
    <property type="molecule type" value="Genomic_DNA"/>
</dbReference>
<feature type="compositionally biased region" description="Basic residues" evidence="4">
    <location>
        <begin position="290"/>
        <end position="299"/>
    </location>
</feature>
<dbReference type="Gene3D" id="1.10.10.10">
    <property type="entry name" value="Winged helix-like DNA-binding domain superfamily/Winged helix DNA-binding domain"/>
    <property type="match status" value="1"/>
</dbReference>
<keyword evidence="7" id="KW-1185">Reference proteome</keyword>
<reference evidence="6" key="1">
    <citation type="journal article" date="2016" name="Nat. Genet.">
        <title>A high-quality carrot genome assembly provides new insights into carotenoid accumulation and asterid genome evolution.</title>
        <authorList>
            <person name="Iorizzo M."/>
            <person name="Ellison S."/>
            <person name="Senalik D."/>
            <person name="Zeng P."/>
            <person name="Satapoomin P."/>
            <person name="Huang J."/>
            <person name="Bowman M."/>
            <person name="Iovene M."/>
            <person name="Sanseverino W."/>
            <person name="Cavagnaro P."/>
            <person name="Yildiz M."/>
            <person name="Macko-Podgorni A."/>
            <person name="Moranska E."/>
            <person name="Grzebelus E."/>
            <person name="Grzebelus D."/>
            <person name="Ashrafi H."/>
            <person name="Zheng Z."/>
            <person name="Cheng S."/>
            <person name="Spooner D."/>
            <person name="Van Deynze A."/>
            <person name="Simon P."/>
        </authorList>
    </citation>
    <scope>NUCLEOTIDE SEQUENCE</scope>
    <source>
        <tissue evidence="6">Leaf</tissue>
    </source>
</reference>
<accession>A0AAF1AMK5</accession>
<dbReference type="GO" id="GO:0030261">
    <property type="term" value="P:chromosome condensation"/>
    <property type="evidence" value="ECO:0007669"/>
    <property type="project" value="TreeGrafter"/>
</dbReference>
<dbReference type="Proteomes" id="UP000077755">
    <property type="component" value="Chromosome 2"/>
</dbReference>
<reference evidence="6" key="2">
    <citation type="submission" date="2022-03" db="EMBL/GenBank/DDBJ databases">
        <title>Draft title - Genomic analysis of global carrot germplasm unveils the trajectory of domestication and the origin of high carotenoid orange carrot.</title>
        <authorList>
            <person name="Iorizzo M."/>
            <person name="Ellison S."/>
            <person name="Senalik D."/>
            <person name="Macko-Podgorni A."/>
            <person name="Grzebelus D."/>
            <person name="Bostan H."/>
            <person name="Rolling W."/>
            <person name="Curaba J."/>
            <person name="Simon P."/>
        </authorList>
    </citation>
    <scope>NUCLEOTIDE SEQUENCE</scope>
    <source>
        <tissue evidence="6">Leaf</tissue>
    </source>
</reference>
<dbReference type="GO" id="GO:0000786">
    <property type="term" value="C:nucleosome"/>
    <property type="evidence" value="ECO:0007669"/>
    <property type="project" value="InterPro"/>
</dbReference>
<evidence type="ECO:0000259" key="5">
    <source>
        <dbReference type="PROSITE" id="PS51504"/>
    </source>
</evidence>
<feature type="domain" description="H15" evidence="5">
    <location>
        <begin position="1"/>
        <end position="63"/>
    </location>
</feature>
<feature type="region of interest" description="Disordered" evidence="4">
    <location>
        <begin position="224"/>
        <end position="317"/>
    </location>
</feature>
<dbReference type="AlphaFoldDB" id="A0AAF1AMK5"/>
<dbReference type="SMART" id="SM00384">
    <property type="entry name" value="AT_hook"/>
    <property type="match status" value="8"/>
</dbReference>
<dbReference type="PANTHER" id="PTHR11467">
    <property type="entry name" value="HISTONE H1"/>
    <property type="match status" value="1"/>
</dbReference>
<dbReference type="GO" id="GO:0005730">
    <property type="term" value="C:nucleolus"/>
    <property type="evidence" value="ECO:0007669"/>
    <property type="project" value="TreeGrafter"/>
</dbReference>
<gene>
    <name evidence="6" type="ORF">DCAR_0205237</name>
</gene>
<evidence type="ECO:0000313" key="6">
    <source>
        <dbReference type="EMBL" id="WOG86042.1"/>
    </source>
</evidence>
<evidence type="ECO:0000256" key="2">
    <source>
        <dbReference type="ARBA" id="ARBA00023125"/>
    </source>
</evidence>
<proteinExistence type="predicted"/>
<protein>
    <recommendedName>
        <fullName evidence="5">H15 domain-containing protein</fullName>
    </recommendedName>
</protein>
<evidence type="ECO:0000256" key="1">
    <source>
        <dbReference type="ARBA" id="ARBA00004123"/>
    </source>
</evidence>
<dbReference type="InterPro" id="IPR005818">
    <property type="entry name" value="Histone_H1/H5_H15"/>
</dbReference>
<feature type="region of interest" description="Disordered" evidence="4">
    <location>
        <begin position="380"/>
        <end position="413"/>
    </location>
</feature>
<dbReference type="PRINTS" id="PR00929">
    <property type="entry name" value="ATHOOK"/>
</dbReference>
<dbReference type="GO" id="GO:0045910">
    <property type="term" value="P:negative regulation of DNA recombination"/>
    <property type="evidence" value="ECO:0007669"/>
    <property type="project" value="TreeGrafter"/>
</dbReference>